<evidence type="ECO:0000256" key="6">
    <source>
        <dbReference type="ARBA" id="ARBA00023136"/>
    </source>
</evidence>
<dbReference type="AlphaFoldDB" id="A0A8C1Z563"/>
<protein>
    <recommendedName>
        <fullName evidence="7">XK-related protein</fullName>
    </recommendedName>
</protein>
<evidence type="ECO:0000313" key="8">
    <source>
        <dbReference type="Ensembl" id="ENSCCRP00015053519.1"/>
    </source>
</evidence>
<keyword evidence="6 7" id="KW-0472">Membrane</keyword>
<dbReference type="InterPro" id="IPR050895">
    <property type="entry name" value="XK-related_scramblase"/>
</dbReference>
<keyword evidence="4 7" id="KW-0812">Transmembrane</keyword>
<dbReference type="Proteomes" id="UP000694700">
    <property type="component" value="Unplaced"/>
</dbReference>
<evidence type="ECO:0000256" key="1">
    <source>
        <dbReference type="ARBA" id="ARBA00004651"/>
    </source>
</evidence>
<dbReference type="PANTHER" id="PTHR16024:SF13">
    <property type="entry name" value="XK-RELATED PROTEIN 9"/>
    <property type="match status" value="1"/>
</dbReference>
<accession>A0A8C1Z563</accession>
<comment type="similarity">
    <text evidence="2 7">Belongs to the XK family.</text>
</comment>
<keyword evidence="3" id="KW-1003">Cell membrane</keyword>
<sequence length="99" mass="11509">MTSEEKFTWFRWLCTVFGVLFYLGDTGSDFMLSMQYFSRGHLTWAILTLVFVLVGSVCIQAFSYAWFKDDKDNYEEDDKGLSTCHLIGIHVLQIGIFTR</sequence>
<comment type="caution">
    <text evidence="7">Lacks conserved residue(s) required for the propagation of feature annotation.</text>
</comment>
<evidence type="ECO:0000256" key="2">
    <source>
        <dbReference type="ARBA" id="ARBA00008789"/>
    </source>
</evidence>
<organism evidence="8 9">
    <name type="scientific">Cyprinus carpio</name>
    <name type="common">Common carp</name>
    <dbReference type="NCBI Taxonomy" id="7962"/>
    <lineage>
        <taxon>Eukaryota</taxon>
        <taxon>Metazoa</taxon>
        <taxon>Chordata</taxon>
        <taxon>Craniata</taxon>
        <taxon>Vertebrata</taxon>
        <taxon>Euteleostomi</taxon>
        <taxon>Actinopterygii</taxon>
        <taxon>Neopterygii</taxon>
        <taxon>Teleostei</taxon>
        <taxon>Ostariophysi</taxon>
        <taxon>Cypriniformes</taxon>
        <taxon>Cyprinidae</taxon>
        <taxon>Cyprininae</taxon>
        <taxon>Cyprinus</taxon>
    </lineage>
</organism>
<keyword evidence="5 7" id="KW-1133">Transmembrane helix</keyword>
<dbReference type="InterPro" id="IPR018629">
    <property type="entry name" value="XK-rel"/>
</dbReference>
<feature type="transmembrane region" description="Helical" evidence="7">
    <location>
        <begin position="7"/>
        <end position="24"/>
    </location>
</feature>
<evidence type="ECO:0000256" key="5">
    <source>
        <dbReference type="ARBA" id="ARBA00022989"/>
    </source>
</evidence>
<dbReference type="Ensembl" id="ENSCCRT00015055292.1">
    <property type="protein sequence ID" value="ENSCCRP00015053519.1"/>
    <property type="gene ID" value="ENSCCRG00015022073.1"/>
</dbReference>
<evidence type="ECO:0000256" key="7">
    <source>
        <dbReference type="RuleBase" id="RU910716"/>
    </source>
</evidence>
<proteinExistence type="inferred from homology"/>
<reference evidence="8" key="1">
    <citation type="submission" date="2025-08" db="UniProtKB">
        <authorList>
            <consortium name="Ensembl"/>
        </authorList>
    </citation>
    <scope>IDENTIFICATION</scope>
</reference>
<feature type="transmembrane region" description="Helical" evidence="7">
    <location>
        <begin position="44"/>
        <end position="67"/>
    </location>
</feature>
<dbReference type="PANTHER" id="PTHR16024">
    <property type="entry name" value="XK-RELATED PROTEIN"/>
    <property type="match status" value="1"/>
</dbReference>
<dbReference type="Pfam" id="PF09815">
    <property type="entry name" value="XK-related"/>
    <property type="match status" value="1"/>
</dbReference>
<evidence type="ECO:0000313" key="9">
    <source>
        <dbReference type="Proteomes" id="UP000694700"/>
    </source>
</evidence>
<name>A0A8C1Z563_CYPCA</name>
<dbReference type="GO" id="GO:0005886">
    <property type="term" value="C:plasma membrane"/>
    <property type="evidence" value="ECO:0007669"/>
    <property type="project" value="UniProtKB-SubCell"/>
</dbReference>
<evidence type="ECO:0000256" key="4">
    <source>
        <dbReference type="ARBA" id="ARBA00022692"/>
    </source>
</evidence>
<evidence type="ECO:0000256" key="3">
    <source>
        <dbReference type="ARBA" id="ARBA00022475"/>
    </source>
</evidence>
<comment type="subcellular location">
    <subcellularLocation>
        <location evidence="1">Cell membrane</location>
        <topology evidence="1">Multi-pass membrane protein</topology>
    </subcellularLocation>
    <subcellularLocation>
        <location evidence="7">Membrane</location>
        <topology evidence="7">Multi-pass membrane protein</topology>
    </subcellularLocation>
</comment>